<proteinExistence type="predicted"/>
<dbReference type="OrthoDB" id="5689128at2"/>
<keyword evidence="1" id="KW-0812">Transmembrane</keyword>
<evidence type="ECO:0000313" key="2">
    <source>
        <dbReference type="EMBL" id="AVO53653.1"/>
    </source>
</evidence>
<sequence>MSLELAELIGWAISLLSIFTTVVVGLVKLLLNSFEKRLAERFSAQDEARKAANQHWAENFAKVRDRQDKDAEIVVQLERSFLRFQAELPLEYVRREDWVRGQSVIEAKLDGLALKFENILLKGSRHE</sequence>
<gene>
    <name evidence="2" type="ORF">C7A17_13025</name>
</gene>
<reference evidence="2 3" key="1">
    <citation type="submission" date="2018-03" db="EMBL/GenBank/DDBJ databases">
        <title>Complete genome sequence and methylome analysis of Pseudomonas mendocina NEB 698.</title>
        <authorList>
            <person name="Morgan R.D."/>
        </authorList>
    </citation>
    <scope>NUCLEOTIDE SEQUENCE [LARGE SCALE GENOMIC DNA]</scope>
    <source>
        <strain evidence="2 3">NEB698</strain>
    </source>
</reference>
<dbReference type="RefSeq" id="WP_106738437.1">
    <property type="nucleotide sequence ID" value="NZ_CP027657.1"/>
</dbReference>
<evidence type="ECO:0000313" key="3">
    <source>
        <dbReference type="Proteomes" id="UP000238327"/>
    </source>
</evidence>
<keyword evidence="1" id="KW-1133">Transmembrane helix</keyword>
<protein>
    <submittedName>
        <fullName evidence="2">Uncharacterized protein</fullName>
    </submittedName>
</protein>
<name>A0A2R3QPL1_ECTME</name>
<keyword evidence="1" id="KW-0472">Membrane</keyword>
<dbReference type="AlphaFoldDB" id="A0A2R3QPL1"/>
<accession>A0A2R3QPL1</accession>
<evidence type="ECO:0000256" key="1">
    <source>
        <dbReference type="SAM" id="Phobius"/>
    </source>
</evidence>
<feature type="transmembrane region" description="Helical" evidence="1">
    <location>
        <begin position="12"/>
        <end position="31"/>
    </location>
</feature>
<dbReference type="EMBL" id="CP027657">
    <property type="protein sequence ID" value="AVO53653.1"/>
    <property type="molecule type" value="Genomic_DNA"/>
</dbReference>
<dbReference type="Proteomes" id="UP000238327">
    <property type="component" value="Chromosome"/>
</dbReference>
<organism evidence="2 3">
    <name type="scientific">Ectopseudomonas mendocina</name>
    <name type="common">Pseudomonas mendocina</name>
    <dbReference type="NCBI Taxonomy" id="300"/>
    <lineage>
        <taxon>Bacteria</taxon>
        <taxon>Pseudomonadati</taxon>
        <taxon>Pseudomonadota</taxon>
        <taxon>Gammaproteobacteria</taxon>
        <taxon>Pseudomonadales</taxon>
        <taxon>Pseudomonadaceae</taxon>
        <taxon>Ectopseudomonas</taxon>
    </lineage>
</organism>